<comment type="caution">
    <text evidence="1">The sequence shown here is derived from an EMBL/GenBank/DDBJ whole genome shotgun (WGS) entry which is preliminary data.</text>
</comment>
<dbReference type="AlphaFoldDB" id="A0A1F7FLR2"/>
<evidence type="ECO:0008006" key="3">
    <source>
        <dbReference type="Google" id="ProtNLM"/>
    </source>
</evidence>
<dbReference type="Proteomes" id="UP000179243">
    <property type="component" value="Unassembled WGS sequence"/>
</dbReference>
<evidence type="ECO:0000313" key="1">
    <source>
        <dbReference type="EMBL" id="OGK07446.1"/>
    </source>
</evidence>
<protein>
    <recommendedName>
        <fullName evidence="3">Type II secretion system protein GspC N-terminal domain-containing protein</fullName>
    </recommendedName>
</protein>
<gene>
    <name evidence="1" type="ORF">A2519_11145</name>
</gene>
<reference evidence="1 2" key="1">
    <citation type="journal article" date="2016" name="Nat. Commun.">
        <title>Thousands of microbial genomes shed light on interconnected biogeochemical processes in an aquifer system.</title>
        <authorList>
            <person name="Anantharaman K."/>
            <person name="Brown C.T."/>
            <person name="Hug L.A."/>
            <person name="Sharon I."/>
            <person name="Castelle C.J."/>
            <person name="Probst A.J."/>
            <person name="Thomas B.C."/>
            <person name="Singh A."/>
            <person name="Wilkins M.J."/>
            <person name="Karaoz U."/>
            <person name="Brodie E.L."/>
            <person name="Williams K.H."/>
            <person name="Hubbard S.S."/>
            <person name="Banfield J.F."/>
        </authorList>
    </citation>
    <scope>NUCLEOTIDE SEQUENCE [LARGE SCALE GENOMIC DNA]</scope>
</reference>
<dbReference type="EMBL" id="MFYX01000007">
    <property type="protein sequence ID" value="OGK07446.1"/>
    <property type="molecule type" value="Genomic_DNA"/>
</dbReference>
<organism evidence="1 2">
    <name type="scientific">Candidatus Raymondbacteria bacterium RIFOXYD12_FULL_49_13</name>
    <dbReference type="NCBI Taxonomy" id="1817890"/>
    <lineage>
        <taxon>Bacteria</taxon>
        <taxon>Raymondiibacteriota</taxon>
    </lineage>
</organism>
<accession>A0A1F7FLR2</accession>
<sequence>MQIGNSKALFALLVAAAIGLVTYNLNYILPDTDIGEENVFQEKASAGIKAPVVETAYTYTDTIRDPFQRPFSGNTVQRPARVHSVVEKAPQANTPPPYTIDGIMWSSANPVAIFINTETGKSDIVKEGQRLGDLEILKINKANVVVKYRGATVTLK</sequence>
<evidence type="ECO:0000313" key="2">
    <source>
        <dbReference type="Proteomes" id="UP000179243"/>
    </source>
</evidence>
<proteinExistence type="predicted"/>
<name>A0A1F7FLR2_UNCRA</name>